<keyword evidence="2" id="KW-0378">Hydrolase</keyword>
<dbReference type="CDD" id="cd06133">
    <property type="entry name" value="ERI-1_3'hExo_like"/>
    <property type="match status" value="1"/>
</dbReference>
<comment type="caution">
    <text evidence="5">The sequence shown here is derived from an EMBL/GenBank/DDBJ whole genome shotgun (WGS) entry which is preliminary data.</text>
</comment>
<dbReference type="PANTHER" id="PTHR23044:SF61">
    <property type="entry name" value="3'-5' EXORIBONUCLEASE 1-RELATED"/>
    <property type="match status" value="1"/>
</dbReference>
<gene>
    <name evidence="5" type="ORF">LQ50_25595</name>
</gene>
<proteinExistence type="predicted"/>
<dbReference type="STRING" id="333138.LQ50_25595"/>
<sequence>MAEVRQFIFFDFEMLCSDKGMTFESMEAIRIGAVKYDITTEKITTFDQYIKPLSKKPLSRFCRTLTGIEDKHLMNASDFKTVFEDFLTWIGGIKKSRFFSWSPSDLNRLKTDAAKHSISISTIAKIEKRYVDFQAIFTKRVSKTNASVESALNLYELDFIGEKHNPMYDSYNTLRIYLKFLHEPLTSDLLMVKHFILEEATPDSTRINRQVKEKLVYELSTLIDHDIFRMRDARILLKRTQNLVKKYNNVLINRSGLFDEENVVITAKLLAFYHDLLQIFEEHRASSSKVLILDDYMVKPFKELYLKRG</sequence>
<keyword evidence="1" id="KW-0540">Nuclease</keyword>
<dbReference type="GO" id="GO:0000175">
    <property type="term" value="F:3'-5'-RNA exonuclease activity"/>
    <property type="evidence" value="ECO:0007669"/>
    <property type="project" value="InterPro"/>
</dbReference>
<accession>A0A0B0I907</accession>
<evidence type="ECO:0000256" key="1">
    <source>
        <dbReference type="ARBA" id="ARBA00022722"/>
    </source>
</evidence>
<reference evidence="5 6" key="1">
    <citation type="submission" date="2014-09" db="EMBL/GenBank/DDBJ databases">
        <title>Genome sequencing and annotation of Bacillus Okhensis strain Kh10-101T.</title>
        <authorList>
            <person name="Prakash J.S."/>
        </authorList>
    </citation>
    <scope>NUCLEOTIDE SEQUENCE [LARGE SCALE GENOMIC DNA]</scope>
    <source>
        <strain evidence="6">Kh10-101T</strain>
    </source>
</reference>
<dbReference type="SUPFAM" id="SSF53098">
    <property type="entry name" value="Ribonuclease H-like"/>
    <property type="match status" value="1"/>
</dbReference>
<dbReference type="InterPro" id="IPR047201">
    <property type="entry name" value="ERI-1_3'hExo-like"/>
</dbReference>
<dbReference type="InterPro" id="IPR036397">
    <property type="entry name" value="RNaseH_sf"/>
</dbReference>
<dbReference type="RefSeq" id="WP_034634248.1">
    <property type="nucleotide sequence ID" value="NZ_JRJU01000078.1"/>
</dbReference>
<evidence type="ECO:0000313" key="6">
    <source>
        <dbReference type="Proteomes" id="UP000030832"/>
    </source>
</evidence>
<protein>
    <submittedName>
        <fullName evidence="5">Exonuclease</fullName>
    </submittedName>
</protein>
<dbReference type="SMART" id="SM00479">
    <property type="entry name" value="EXOIII"/>
    <property type="match status" value="1"/>
</dbReference>
<dbReference type="InterPro" id="IPR013520">
    <property type="entry name" value="Ribonucl_H"/>
</dbReference>
<evidence type="ECO:0000313" key="5">
    <source>
        <dbReference type="EMBL" id="KHF37750.1"/>
    </source>
</evidence>
<organism evidence="5 6">
    <name type="scientific">Halalkalibacter okhensis</name>
    <dbReference type="NCBI Taxonomy" id="333138"/>
    <lineage>
        <taxon>Bacteria</taxon>
        <taxon>Bacillati</taxon>
        <taxon>Bacillota</taxon>
        <taxon>Bacilli</taxon>
        <taxon>Bacillales</taxon>
        <taxon>Bacillaceae</taxon>
        <taxon>Halalkalibacter</taxon>
    </lineage>
</organism>
<name>A0A0B0I907_9BACI</name>
<keyword evidence="3 5" id="KW-0269">Exonuclease</keyword>
<dbReference type="Gene3D" id="3.30.420.10">
    <property type="entry name" value="Ribonuclease H-like superfamily/Ribonuclease H"/>
    <property type="match status" value="1"/>
</dbReference>
<evidence type="ECO:0000256" key="2">
    <source>
        <dbReference type="ARBA" id="ARBA00022801"/>
    </source>
</evidence>
<feature type="domain" description="Exonuclease" evidence="4">
    <location>
        <begin position="6"/>
        <end position="186"/>
    </location>
</feature>
<dbReference type="GO" id="GO:0003676">
    <property type="term" value="F:nucleic acid binding"/>
    <property type="evidence" value="ECO:0007669"/>
    <property type="project" value="InterPro"/>
</dbReference>
<dbReference type="PANTHER" id="PTHR23044">
    <property type="entry name" value="3'-5' EXONUCLEASE ERI1-RELATED"/>
    <property type="match status" value="1"/>
</dbReference>
<dbReference type="eggNOG" id="COG5018">
    <property type="taxonomic scope" value="Bacteria"/>
</dbReference>
<dbReference type="Proteomes" id="UP000030832">
    <property type="component" value="Unassembled WGS sequence"/>
</dbReference>
<keyword evidence="6" id="KW-1185">Reference proteome</keyword>
<evidence type="ECO:0000256" key="3">
    <source>
        <dbReference type="ARBA" id="ARBA00022839"/>
    </source>
</evidence>
<dbReference type="Pfam" id="PF00929">
    <property type="entry name" value="RNase_T"/>
    <property type="match status" value="1"/>
</dbReference>
<evidence type="ECO:0000259" key="4">
    <source>
        <dbReference type="SMART" id="SM00479"/>
    </source>
</evidence>
<dbReference type="EMBL" id="JRJU01000078">
    <property type="protein sequence ID" value="KHF37750.1"/>
    <property type="molecule type" value="Genomic_DNA"/>
</dbReference>
<dbReference type="OrthoDB" id="159416at2"/>
<dbReference type="InterPro" id="IPR051274">
    <property type="entry name" value="3-5_Exoribonuclease"/>
</dbReference>
<dbReference type="AlphaFoldDB" id="A0A0B0I907"/>
<dbReference type="InterPro" id="IPR012337">
    <property type="entry name" value="RNaseH-like_sf"/>
</dbReference>